<dbReference type="InterPro" id="IPR013094">
    <property type="entry name" value="AB_hydrolase_3"/>
</dbReference>
<accession>A0A7X1KAP2</accession>
<proteinExistence type="inferred from homology"/>
<feature type="domain" description="Alpha/beta hydrolase fold-3" evidence="4">
    <location>
        <begin position="133"/>
        <end position="340"/>
    </location>
</feature>
<reference evidence="5 6" key="1">
    <citation type="submission" date="2020-08" db="EMBL/GenBank/DDBJ databases">
        <title>The genome sequence of Novosphingobium flavum 4Y4.</title>
        <authorList>
            <person name="Liu Y."/>
        </authorList>
    </citation>
    <scope>NUCLEOTIDE SEQUENCE [LARGE SCALE GENOMIC DNA]</scope>
    <source>
        <strain evidence="5 6">4Y4</strain>
    </source>
</reference>
<dbReference type="Proteomes" id="UP000520156">
    <property type="component" value="Unassembled WGS sequence"/>
</dbReference>
<evidence type="ECO:0000256" key="2">
    <source>
        <dbReference type="ARBA" id="ARBA00022801"/>
    </source>
</evidence>
<dbReference type="AlphaFoldDB" id="A0A7X1KAP2"/>
<feature type="signal peptide" evidence="3">
    <location>
        <begin position="1"/>
        <end position="22"/>
    </location>
</feature>
<dbReference type="EMBL" id="JACLAU010000001">
    <property type="protein sequence ID" value="MBC2650359.1"/>
    <property type="molecule type" value="Genomic_DNA"/>
</dbReference>
<keyword evidence="6" id="KW-1185">Reference proteome</keyword>
<gene>
    <name evidence="5" type="ORF">H7F49_01410</name>
</gene>
<evidence type="ECO:0000259" key="4">
    <source>
        <dbReference type="Pfam" id="PF07859"/>
    </source>
</evidence>
<dbReference type="SUPFAM" id="SSF53474">
    <property type="entry name" value="alpha/beta-Hydrolases"/>
    <property type="match status" value="1"/>
</dbReference>
<feature type="chain" id="PRO_5031472480" evidence="3">
    <location>
        <begin position="23"/>
        <end position="368"/>
    </location>
</feature>
<evidence type="ECO:0000256" key="1">
    <source>
        <dbReference type="ARBA" id="ARBA00010515"/>
    </source>
</evidence>
<sequence>MPGQWKALAGLVLVAAAGAPLGAQPAADAPPNAPTFAPDGTARVPPFTLPPSVLSSPEARRQQAMRARMPVAQGTSQEPDIAVRRAQLNAAMAPRIARMQALYPVDITDTVIGGVRAKVVTPKGKPVDPRRVLINLHGGAFSLCWDACALVESIPIAALGGYRVVSIDYRMAPEHRHPAGLEDVVSVYRALAGQYRPRHIGIYGCSAGGNLTAQAAAALPMRGLPQAGAIGIFGAGGVRFQSGDSAYIAGYVDGTFPAPPADGSPATDLTRGYFDGADFGDPVVSPALHPEVMAKFPPTLLITGTRAMDLSPAIVTNSALLRAGVASTLIVGEAMGHCYLYQPDLPESRDAYAAIVAHFRRNLGTGPG</sequence>
<dbReference type="RefSeq" id="WP_185681759.1">
    <property type="nucleotide sequence ID" value="NZ_JACLAU010000001.1"/>
</dbReference>
<dbReference type="InterPro" id="IPR029058">
    <property type="entry name" value="AB_hydrolase_fold"/>
</dbReference>
<organism evidence="5 6">
    <name type="scientific">Novosphingobium aerophilum</name>
    <dbReference type="NCBI Taxonomy" id="2839843"/>
    <lineage>
        <taxon>Bacteria</taxon>
        <taxon>Pseudomonadati</taxon>
        <taxon>Pseudomonadota</taxon>
        <taxon>Alphaproteobacteria</taxon>
        <taxon>Sphingomonadales</taxon>
        <taxon>Sphingomonadaceae</taxon>
        <taxon>Novosphingobium</taxon>
    </lineage>
</organism>
<dbReference type="PANTHER" id="PTHR48081:SF30">
    <property type="entry name" value="ACETYL-HYDROLASE LIPR-RELATED"/>
    <property type="match status" value="1"/>
</dbReference>
<comment type="similarity">
    <text evidence="1">Belongs to the 'GDXG' lipolytic enzyme family.</text>
</comment>
<dbReference type="InterPro" id="IPR050300">
    <property type="entry name" value="GDXG_lipolytic_enzyme"/>
</dbReference>
<dbReference type="Gene3D" id="3.40.50.1820">
    <property type="entry name" value="alpha/beta hydrolase"/>
    <property type="match status" value="1"/>
</dbReference>
<keyword evidence="2 5" id="KW-0378">Hydrolase</keyword>
<name>A0A7X1KAP2_9SPHN</name>
<dbReference type="GO" id="GO:0004806">
    <property type="term" value="F:triacylglycerol lipase activity"/>
    <property type="evidence" value="ECO:0007669"/>
    <property type="project" value="TreeGrafter"/>
</dbReference>
<keyword evidence="3" id="KW-0732">Signal</keyword>
<comment type="caution">
    <text evidence="5">The sequence shown here is derived from an EMBL/GenBank/DDBJ whole genome shotgun (WGS) entry which is preliminary data.</text>
</comment>
<evidence type="ECO:0000313" key="5">
    <source>
        <dbReference type="EMBL" id="MBC2650359.1"/>
    </source>
</evidence>
<dbReference type="Pfam" id="PF07859">
    <property type="entry name" value="Abhydrolase_3"/>
    <property type="match status" value="1"/>
</dbReference>
<dbReference type="PANTHER" id="PTHR48081">
    <property type="entry name" value="AB HYDROLASE SUPERFAMILY PROTEIN C4A8.06C"/>
    <property type="match status" value="1"/>
</dbReference>
<evidence type="ECO:0000313" key="6">
    <source>
        <dbReference type="Proteomes" id="UP000520156"/>
    </source>
</evidence>
<evidence type="ECO:0000256" key="3">
    <source>
        <dbReference type="SAM" id="SignalP"/>
    </source>
</evidence>
<protein>
    <submittedName>
        <fullName evidence="5">Alpha/beta hydrolase</fullName>
    </submittedName>
</protein>